<feature type="compositionally biased region" description="Acidic residues" evidence="7">
    <location>
        <begin position="555"/>
        <end position="570"/>
    </location>
</feature>
<keyword evidence="4 6" id="KW-0648">Protein biosynthesis</keyword>
<dbReference type="PANTHER" id="PTHR12399:SF0">
    <property type="entry name" value="EUKARYOTIC TRANSLATION INITIATION FACTOR 3 SUBUNIT D"/>
    <property type="match status" value="1"/>
</dbReference>
<evidence type="ECO:0000313" key="8">
    <source>
        <dbReference type="EMBL" id="KAJ6263371.1"/>
    </source>
</evidence>
<comment type="caution">
    <text evidence="8">The sequence shown here is derived from an EMBL/GenBank/DDBJ whole genome shotgun (WGS) entry which is preliminary data.</text>
</comment>
<feature type="region of interest" description="Disordered" evidence="7">
    <location>
        <begin position="102"/>
        <end position="170"/>
    </location>
</feature>
<dbReference type="GO" id="GO:0005852">
    <property type="term" value="C:eukaryotic translation initiation factor 3 complex"/>
    <property type="evidence" value="ECO:0007669"/>
    <property type="project" value="UniProtKB-UniRule"/>
</dbReference>
<protein>
    <recommendedName>
        <fullName evidence="6">Eukaryotic translation initiation factor 3 subunit D</fullName>
        <shortName evidence="6">eIF3d</shortName>
    </recommendedName>
</protein>
<comment type="similarity">
    <text evidence="6">Belongs to the eIF-3 subunit D family.</text>
</comment>
<dbReference type="GO" id="GO:0098808">
    <property type="term" value="F:mRNA cap binding"/>
    <property type="evidence" value="ECO:0007669"/>
    <property type="project" value="UniProtKB-UniRule"/>
</dbReference>
<keyword evidence="1 6" id="KW-0963">Cytoplasm</keyword>
<dbReference type="GO" id="GO:0033290">
    <property type="term" value="C:eukaryotic 48S preinitiation complex"/>
    <property type="evidence" value="ECO:0007669"/>
    <property type="project" value="UniProtKB-UniRule"/>
</dbReference>
<dbReference type="HAMAP" id="MF_03003">
    <property type="entry name" value="eIF3d"/>
    <property type="match status" value="1"/>
</dbReference>
<comment type="subcellular location">
    <subcellularLocation>
        <location evidence="6">Cytoplasm</location>
    </subcellularLocation>
</comment>
<keyword evidence="2 6" id="KW-0396">Initiation factor</keyword>
<feature type="compositionally biased region" description="Low complexity" evidence="7">
    <location>
        <begin position="133"/>
        <end position="142"/>
    </location>
</feature>
<feature type="region of interest" description="Disordered" evidence="7">
    <location>
        <begin position="11"/>
        <end position="41"/>
    </location>
</feature>
<dbReference type="GO" id="GO:0003743">
    <property type="term" value="F:translation initiation factor activity"/>
    <property type="evidence" value="ECO:0007669"/>
    <property type="project" value="UniProtKB-UniRule"/>
</dbReference>
<evidence type="ECO:0000256" key="2">
    <source>
        <dbReference type="ARBA" id="ARBA00022540"/>
    </source>
</evidence>
<accession>A0AAD6J6V1</accession>
<keyword evidence="5" id="KW-0456">Lyase</keyword>
<evidence type="ECO:0000256" key="5">
    <source>
        <dbReference type="ARBA" id="ARBA00023239"/>
    </source>
</evidence>
<dbReference type="PANTHER" id="PTHR12399">
    <property type="entry name" value="EUKARYOTIC TRANSLATION INITIATION FACTOR 3 SUBUNIT 7"/>
    <property type="match status" value="1"/>
</dbReference>
<feature type="region of interest" description="RNA gate" evidence="6">
    <location>
        <begin position="300"/>
        <end position="314"/>
    </location>
</feature>
<evidence type="ECO:0000256" key="3">
    <source>
        <dbReference type="ARBA" id="ARBA00022884"/>
    </source>
</evidence>
<feature type="compositionally biased region" description="Gly residues" evidence="7">
    <location>
        <begin position="110"/>
        <end position="132"/>
    </location>
</feature>
<dbReference type="InterPro" id="IPR006840">
    <property type="entry name" value="ChaC"/>
</dbReference>
<evidence type="ECO:0000313" key="9">
    <source>
        <dbReference type="Proteomes" id="UP001221413"/>
    </source>
</evidence>
<dbReference type="Proteomes" id="UP001221413">
    <property type="component" value="Unassembled WGS sequence"/>
</dbReference>
<dbReference type="GO" id="GO:0061928">
    <property type="term" value="F:glutathione specific gamma-glutamylcyclotransferase activity"/>
    <property type="evidence" value="ECO:0007669"/>
    <property type="project" value="InterPro"/>
</dbReference>
<dbReference type="GO" id="GO:0016282">
    <property type="term" value="C:eukaryotic 43S preinitiation complex"/>
    <property type="evidence" value="ECO:0007669"/>
    <property type="project" value="UniProtKB-UniRule"/>
</dbReference>
<evidence type="ECO:0000256" key="1">
    <source>
        <dbReference type="ARBA" id="ARBA00022490"/>
    </source>
</evidence>
<dbReference type="AlphaFoldDB" id="A0AAD6J6V1"/>
<keyword evidence="3" id="KW-0694">RNA-binding</keyword>
<keyword evidence="9" id="KW-1185">Reference proteome</keyword>
<dbReference type="Pfam" id="PF05091">
    <property type="entry name" value="eIF-3_zeta"/>
    <property type="match status" value="1"/>
</dbReference>
<evidence type="ECO:0000256" key="7">
    <source>
        <dbReference type="SAM" id="MobiDB-lite"/>
    </source>
</evidence>
<feature type="region of interest" description="Disordered" evidence="7">
    <location>
        <begin position="552"/>
        <end position="579"/>
    </location>
</feature>
<name>A0AAD6J6V1_DREDA</name>
<organism evidence="8 9">
    <name type="scientific">Drechslerella dactyloides</name>
    <name type="common">Nematode-trapping fungus</name>
    <name type="synonym">Arthrobotrys dactyloides</name>
    <dbReference type="NCBI Taxonomy" id="74499"/>
    <lineage>
        <taxon>Eukaryota</taxon>
        <taxon>Fungi</taxon>
        <taxon>Dikarya</taxon>
        <taxon>Ascomycota</taxon>
        <taxon>Pezizomycotina</taxon>
        <taxon>Orbiliomycetes</taxon>
        <taxon>Orbiliales</taxon>
        <taxon>Orbiliaceae</taxon>
        <taxon>Drechslerella</taxon>
    </lineage>
</organism>
<dbReference type="GO" id="GO:0006751">
    <property type="term" value="P:glutathione catabolic process"/>
    <property type="evidence" value="ECO:0007669"/>
    <property type="project" value="InterPro"/>
</dbReference>
<reference evidence="8" key="1">
    <citation type="submission" date="2023-01" db="EMBL/GenBank/DDBJ databases">
        <title>The chitinases involved in constricting ring structure development in the nematode-trapping fungus Drechslerella dactyloides.</title>
        <authorList>
            <person name="Wang R."/>
            <person name="Zhang L."/>
            <person name="Tang P."/>
            <person name="Li S."/>
            <person name="Liang L."/>
        </authorList>
    </citation>
    <scope>NUCLEOTIDE SEQUENCE</scope>
    <source>
        <strain evidence="8">YMF1.00031</strain>
    </source>
</reference>
<comment type="domain">
    <text evidence="6">The RNA gate region regulates mRNA cap recognition to prevent promiscuous mRNA-binding before assembly of eif3d into the full eukaryotic translation initiation factor 3 (eIF-3) complex.</text>
</comment>
<evidence type="ECO:0000256" key="4">
    <source>
        <dbReference type="ARBA" id="ARBA00022917"/>
    </source>
</evidence>
<comment type="subunit">
    <text evidence="6">Component of the eukaryotic translation initiation factor 3 (eIF-3) complex.</text>
</comment>
<proteinExistence type="inferred from homology"/>
<evidence type="ECO:0000256" key="6">
    <source>
        <dbReference type="HAMAP-Rule" id="MF_03003"/>
    </source>
</evidence>
<dbReference type="InterPro" id="IPR007783">
    <property type="entry name" value="eIF3d"/>
</dbReference>
<gene>
    <name evidence="8" type="ORF">Dda_1934</name>
</gene>
<feature type="compositionally biased region" description="Basic and acidic residues" evidence="7">
    <location>
        <begin position="161"/>
        <end position="170"/>
    </location>
</feature>
<comment type="function">
    <text evidence="6">mRNA cap-binding component of the eukaryotic translation initiation factor 3 (eIF-3) complex, which is involved in protein synthesis of a specialized repertoire of mRNAs and, together with other initiation factors, stimulates binding of mRNA and methionyl-tRNAi to the 40S ribosome. The eIF-3 complex specifically targets and initiates translation of a subset of mRNAs involved in cell proliferation. In the eIF-3 complex, eif3d specifically recognizes and binds the 7-methylguanosine cap of a subset of mRNAs.</text>
</comment>
<dbReference type="EMBL" id="JAQGDS010000002">
    <property type="protein sequence ID" value="KAJ6263371.1"/>
    <property type="molecule type" value="Genomic_DNA"/>
</dbReference>
<dbReference type="Pfam" id="PF04752">
    <property type="entry name" value="ChaC"/>
    <property type="match status" value="1"/>
</dbReference>
<dbReference type="GO" id="GO:0002191">
    <property type="term" value="P:cap-dependent translational initiation"/>
    <property type="evidence" value="ECO:0007669"/>
    <property type="project" value="UniProtKB-UniRule"/>
</dbReference>
<sequence length="730" mass="81066">MAPGFNNIISHLPTDGLWGPQDPTPAEGIVNEMPYNPFSKGDKLGRLADWSGDGKNDRDQRGRYGRNYRDQQIYGAGATTLFPQLQGEDEASFSLVDNRSNVKPRTPFSRGGGTVFRGRGRGAAGAARGGQRGQQFGRQQTGRGQGDAGRGARNNRGRRFGWKDYDKPQRNRDSSVVIKPDWKMLEEIDFNRLGKLNLEIDDGEDVESYGSLFYYNRSFDRSATKATSTPLVIFDRAWYNPTTSGDPIIQKLADNDEAAVFATDTILSTLMCAPRSLYSWDIVINRVGNKLFFDKREGSQIDFATVNENAADPPMDVSDSSKENINSPGRLALEATVLNANFAVQAVIEDSGHEHKFEHEDPFYNPQPNEPELARKGYKYRRFDLSITDDQPLHLIVRTEVDAVMKNPASGENNFVTIKALNEFDERAQGSGGAMSWRNKLHTSRGAIVATEMKNNSCKLAKWTTQAILAKTDVMRIGFISRVNPKEREKHVILGVVGYKPREFANQMNLSLSNGWGIVRTIIDMCMAMPEGKYILVKDPNKPVIRLYEVPPTSFEEEAEGEPAAEGAEDEDHRGTPEAPGRVVTLIEHETSEPVWGAAYLIAPSEVERIKAYLDLREINGYTIHRHPVHHNLPPGEAADVPNPIPAILYIGTPDNPQFVGPPESARALAQHILASRGPSGENKEYLYNLYTALEHLDADAHDAHVSELAMLAAEIEVVPLEKPKPSVTR</sequence>
<dbReference type="GO" id="GO:0001732">
    <property type="term" value="P:formation of cytoplasmic translation initiation complex"/>
    <property type="evidence" value="ECO:0007669"/>
    <property type="project" value="UniProtKB-UniRule"/>
</dbReference>